<keyword evidence="2" id="KW-0812">Transmembrane</keyword>
<accession>A0ABQ5P543</accession>
<feature type="compositionally biased region" description="Acidic residues" evidence="1">
    <location>
        <begin position="249"/>
        <end position="275"/>
    </location>
</feature>
<feature type="compositionally biased region" description="Gly residues" evidence="1">
    <location>
        <begin position="146"/>
        <end position="157"/>
    </location>
</feature>
<gene>
    <name evidence="4" type="ORF">SYYSPA8_25275</name>
</gene>
<reference evidence="4 5" key="1">
    <citation type="submission" date="2022-10" db="EMBL/GenBank/DDBJ databases">
        <title>Draft genome sequence of Streptomyces sp. YSPA8.</title>
        <authorList>
            <person name="Moriuchi R."/>
            <person name="Dohra H."/>
            <person name="Yamamura H."/>
            <person name="Kodani S."/>
        </authorList>
    </citation>
    <scope>NUCLEOTIDE SEQUENCE [LARGE SCALE GENOMIC DNA]</scope>
    <source>
        <strain evidence="4 5">YSPA8</strain>
    </source>
</reference>
<evidence type="ECO:0000313" key="5">
    <source>
        <dbReference type="Proteomes" id="UP001291653"/>
    </source>
</evidence>
<dbReference type="InterPro" id="IPR001387">
    <property type="entry name" value="Cro/C1-type_HTH"/>
</dbReference>
<feature type="transmembrane region" description="Helical" evidence="2">
    <location>
        <begin position="179"/>
        <end position="201"/>
    </location>
</feature>
<feature type="region of interest" description="Disordered" evidence="1">
    <location>
        <begin position="114"/>
        <end position="175"/>
    </location>
</feature>
<dbReference type="EMBL" id="BSBI01000011">
    <property type="protein sequence ID" value="GLF97674.1"/>
    <property type="molecule type" value="Genomic_DNA"/>
</dbReference>
<protein>
    <submittedName>
        <fullName evidence="4">XRE family transcriptional regulator</fullName>
    </submittedName>
</protein>
<dbReference type="RefSeq" id="WP_323449649.1">
    <property type="nucleotide sequence ID" value="NZ_BSBI01000011.1"/>
</dbReference>
<keyword evidence="5" id="KW-1185">Reference proteome</keyword>
<dbReference type="Pfam" id="PF10901">
    <property type="entry name" value="DUF2690"/>
    <property type="match status" value="1"/>
</dbReference>
<feature type="domain" description="HTH cro/C1-type" evidence="3">
    <location>
        <begin position="21"/>
        <end position="76"/>
    </location>
</feature>
<keyword evidence="2" id="KW-0472">Membrane</keyword>
<dbReference type="CDD" id="cd00093">
    <property type="entry name" value="HTH_XRE"/>
    <property type="match status" value="1"/>
</dbReference>
<feature type="compositionally biased region" description="Gly residues" evidence="1">
    <location>
        <begin position="119"/>
        <end position="128"/>
    </location>
</feature>
<evidence type="ECO:0000259" key="3">
    <source>
        <dbReference type="SMART" id="SM00530"/>
    </source>
</evidence>
<dbReference type="Pfam" id="PF13560">
    <property type="entry name" value="HTH_31"/>
    <property type="match status" value="1"/>
</dbReference>
<dbReference type="InterPro" id="IPR021224">
    <property type="entry name" value="DUF2690"/>
</dbReference>
<evidence type="ECO:0000313" key="4">
    <source>
        <dbReference type="EMBL" id="GLF97674.1"/>
    </source>
</evidence>
<dbReference type="Proteomes" id="UP001291653">
    <property type="component" value="Unassembled WGS sequence"/>
</dbReference>
<evidence type="ECO:0000256" key="1">
    <source>
        <dbReference type="SAM" id="MobiDB-lite"/>
    </source>
</evidence>
<evidence type="ECO:0000256" key="2">
    <source>
        <dbReference type="SAM" id="Phobius"/>
    </source>
</evidence>
<feature type="compositionally biased region" description="Low complexity" evidence="1">
    <location>
        <begin position="222"/>
        <end position="235"/>
    </location>
</feature>
<organism evidence="4 5">
    <name type="scientific">Streptomyces yaizuensis</name>
    <dbReference type="NCBI Taxonomy" id="2989713"/>
    <lineage>
        <taxon>Bacteria</taxon>
        <taxon>Bacillati</taxon>
        <taxon>Actinomycetota</taxon>
        <taxon>Actinomycetes</taxon>
        <taxon>Kitasatosporales</taxon>
        <taxon>Streptomycetaceae</taxon>
        <taxon>Streptomyces</taxon>
    </lineage>
</organism>
<dbReference type="SUPFAM" id="SSF47413">
    <property type="entry name" value="lambda repressor-like DNA-binding domains"/>
    <property type="match status" value="1"/>
</dbReference>
<dbReference type="InterPro" id="IPR010982">
    <property type="entry name" value="Lambda_DNA-bd_dom_sf"/>
</dbReference>
<dbReference type="SMART" id="SM00530">
    <property type="entry name" value="HTH_XRE"/>
    <property type="match status" value="1"/>
</dbReference>
<name>A0ABQ5P543_9ACTN</name>
<comment type="caution">
    <text evidence="4">The sequence shown here is derived from an EMBL/GenBank/DDBJ whole genome shotgun (WGS) entry which is preliminary data.</text>
</comment>
<keyword evidence="2" id="KW-1133">Transmembrane helix</keyword>
<feature type="region of interest" description="Disordered" evidence="1">
    <location>
        <begin position="201"/>
        <end position="277"/>
    </location>
</feature>
<proteinExistence type="predicted"/>
<sequence length="388" mass="38786">MARWKALPEDLDPEVREFAERLRRLVDGSGLSVAAVSDRTGYSKTSWERYLNGRILAPKGAVVALAEVTGANPVHLTTLWELAERAWSRAEARHDRTMEQIRISQARAALEKLESARGTGAGAGGGRTGPTQGSGPAVHGDTAGSGQAGMGQAGTGQGRRRAAPARGGRSGPGGGRRGVMILAAAAGVVAVAVAAVLISGVGGGDDTTEPAGRAAAEPLGRSASSSASAPAAPSAVNDPNDPNTGTGTDVDDDTDGTDDDVDDTDLDADGDDDADDAAKCTGDSCTGGNPEAMGCGGDLASTVSSATVGTAKVEVRYSKACKAAWARITEGTAGDKLEISTDGKGLQNGVVDAQGNAYTAMTAVPEGSMATACTTVVATGAKSCTDKG</sequence>